<dbReference type="Proteomes" id="UP000619293">
    <property type="component" value="Unassembled WGS sequence"/>
</dbReference>
<organism evidence="3 4">
    <name type="scientific">Catellatospora chokoriensis</name>
    <dbReference type="NCBI Taxonomy" id="310353"/>
    <lineage>
        <taxon>Bacteria</taxon>
        <taxon>Bacillati</taxon>
        <taxon>Actinomycetota</taxon>
        <taxon>Actinomycetes</taxon>
        <taxon>Micromonosporales</taxon>
        <taxon>Micromonosporaceae</taxon>
        <taxon>Catellatospora</taxon>
    </lineage>
</organism>
<gene>
    <name evidence="3" type="ORF">Cch02nite_64310</name>
</gene>
<name>A0A8J3JXJ0_9ACTN</name>
<evidence type="ECO:0000256" key="1">
    <source>
        <dbReference type="SAM" id="MobiDB-lite"/>
    </source>
</evidence>
<evidence type="ECO:0000313" key="4">
    <source>
        <dbReference type="Proteomes" id="UP000619293"/>
    </source>
</evidence>
<reference evidence="3 4" key="1">
    <citation type="submission" date="2021-01" db="EMBL/GenBank/DDBJ databases">
        <title>Whole genome shotgun sequence of Catellatospora chokoriensis NBRC 107358.</title>
        <authorList>
            <person name="Komaki H."/>
            <person name="Tamura T."/>
        </authorList>
    </citation>
    <scope>NUCLEOTIDE SEQUENCE [LARGE SCALE GENOMIC DNA]</scope>
    <source>
        <strain evidence="3 4">NBRC 107358</strain>
    </source>
</reference>
<proteinExistence type="predicted"/>
<dbReference type="AlphaFoldDB" id="A0A8J3JXJ0"/>
<evidence type="ECO:0000313" key="3">
    <source>
        <dbReference type="EMBL" id="GIF92987.1"/>
    </source>
</evidence>
<comment type="caution">
    <text evidence="3">The sequence shown here is derived from an EMBL/GenBank/DDBJ whole genome shotgun (WGS) entry which is preliminary data.</text>
</comment>
<keyword evidence="4" id="KW-1185">Reference proteome</keyword>
<feature type="compositionally biased region" description="Low complexity" evidence="1">
    <location>
        <begin position="56"/>
        <end position="67"/>
    </location>
</feature>
<evidence type="ECO:0000256" key="2">
    <source>
        <dbReference type="SAM" id="SignalP"/>
    </source>
</evidence>
<feature type="chain" id="PRO_5039563601" evidence="2">
    <location>
        <begin position="19"/>
        <end position="167"/>
    </location>
</feature>
<feature type="compositionally biased region" description="Low complexity" evidence="1">
    <location>
        <begin position="75"/>
        <end position="85"/>
    </location>
</feature>
<accession>A0A8J3JXJ0</accession>
<keyword evidence="2" id="KW-0732">Signal</keyword>
<sequence>MFTATALGLLLCVQPLFSGGDDGSAPSSWQPDTVPDGRWSVGAAQPTASPVPPSAPAATTAAPEPTSAAPPRPTPTASASPSQTPGPLLLGPSGKAGVQDLAQEYCDRHGGGALAGPRADGRWQCVRLLLFVNIVDMDVACADTYGKAAYAQTSDPDDAYAWRCYQR</sequence>
<protein>
    <submittedName>
        <fullName evidence="3">Uncharacterized protein</fullName>
    </submittedName>
</protein>
<dbReference type="EMBL" id="BONG01000054">
    <property type="protein sequence ID" value="GIF92987.1"/>
    <property type="molecule type" value="Genomic_DNA"/>
</dbReference>
<feature type="signal peptide" evidence="2">
    <location>
        <begin position="1"/>
        <end position="18"/>
    </location>
</feature>
<feature type="region of interest" description="Disordered" evidence="1">
    <location>
        <begin position="20"/>
        <end position="95"/>
    </location>
</feature>